<feature type="region of interest" description="Disordered" evidence="1">
    <location>
        <begin position="63"/>
        <end position="258"/>
    </location>
</feature>
<feature type="compositionally biased region" description="Basic and acidic residues" evidence="1">
    <location>
        <begin position="397"/>
        <end position="420"/>
    </location>
</feature>
<keyword evidence="3" id="KW-0966">Cell projection</keyword>
<dbReference type="InterPro" id="IPR021136">
    <property type="entry name" value="Flagellar_hook_control-like_C"/>
</dbReference>
<feature type="domain" description="Flagellar hook-length control protein-like C-terminal" evidence="2">
    <location>
        <begin position="292"/>
        <end position="365"/>
    </location>
</feature>
<dbReference type="InterPro" id="IPR038610">
    <property type="entry name" value="FliK-like_C_sf"/>
</dbReference>
<evidence type="ECO:0000256" key="1">
    <source>
        <dbReference type="SAM" id="MobiDB-lite"/>
    </source>
</evidence>
<evidence type="ECO:0000259" key="2">
    <source>
        <dbReference type="Pfam" id="PF02120"/>
    </source>
</evidence>
<organism evidence="3 4">
    <name type="scientific">Chelativorans salis</name>
    <dbReference type="NCBI Taxonomy" id="2978478"/>
    <lineage>
        <taxon>Bacteria</taxon>
        <taxon>Pseudomonadati</taxon>
        <taxon>Pseudomonadota</taxon>
        <taxon>Alphaproteobacteria</taxon>
        <taxon>Hyphomicrobiales</taxon>
        <taxon>Phyllobacteriaceae</taxon>
        <taxon>Chelativorans</taxon>
    </lineage>
</organism>
<reference evidence="3 4" key="1">
    <citation type="submission" date="2022-09" db="EMBL/GenBank/DDBJ databases">
        <title>Chelativorans salina sp. nov., a novel slightly halophilic bacterium isolated from a saline lake sediment enrichment.</title>
        <authorList>
            <person name="Gao L."/>
            <person name="Fang B.-Z."/>
            <person name="Li W.-J."/>
        </authorList>
    </citation>
    <scope>NUCLEOTIDE SEQUENCE [LARGE SCALE GENOMIC DNA]</scope>
    <source>
        <strain evidence="3 4">EGI FJ00035</strain>
    </source>
</reference>
<feature type="region of interest" description="Disordered" evidence="1">
    <location>
        <begin position="361"/>
        <end position="426"/>
    </location>
</feature>
<dbReference type="Proteomes" id="UP001320831">
    <property type="component" value="Unassembled WGS sequence"/>
</dbReference>
<feature type="compositionally biased region" description="Low complexity" evidence="1">
    <location>
        <begin position="206"/>
        <end position="216"/>
    </location>
</feature>
<proteinExistence type="predicted"/>
<dbReference type="Pfam" id="PF02120">
    <property type="entry name" value="Flg_hook"/>
    <property type="match status" value="1"/>
</dbReference>
<dbReference type="CDD" id="cd17470">
    <property type="entry name" value="T3SS_Flik_C"/>
    <property type="match status" value="1"/>
</dbReference>
<evidence type="ECO:0000313" key="4">
    <source>
        <dbReference type="Proteomes" id="UP001320831"/>
    </source>
</evidence>
<dbReference type="RefSeq" id="WP_260906135.1">
    <property type="nucleotide sequence ID" value="NZ_JAOCZP010000008.1"/>
</dbReference>
<evidence type="ECO:0000313" key="3">
    <source>
        <dbReference type="EMBL" id="MCT7377565.1"/>
    </source>
</evidence>
<keyword evidence="3" id="KW-0969">Cilium</keyword>
<protein>
    <submittedName>
        <fullName evidence="3">Flagellar hook-length control protein FliK</fullName>
    </submittedName>
</protein>
<name>A0ABT2LSQ0_9HYPH</name>
<accession>A0ABT2LSQ0</accession>
<dbReference type="Gene3D" id="3.30.750.140">
    <property type="match status" value="1"/>
</dbReference>
<comment type="caution">
    <text evidence="3">The sequence shown here is derived from an EMBL/GenBank/DDBJ whole genome shotgun (WGS) entry which is preliminary data.</text>
</comment>
<sequence>MTEAVKATGSAAIFGAREGTRGNKGPSLQLPAFSDALLENADKVPTLRREPDSRAWRLAGLAEKLSLPLQRQAGTSEEEGEALDMLPVTKNVPEQEDGESKTAPTTDEAEDNKVAASVDPVKAEAAVPERKDASSDKPATTLPSSASADAPDTNDTAIPRDSALPANVPTADKGNTRQTPQESSPPKAEQPAPPRATDGGEPSTKAATRAASALAAQDGAMQDRPSGGGRQDAENGKPPVRVVSVQSAPAPASPLGTSPTSAALISTLETSPAFATAATESAKAIAASGQRGNETLHTLKIQLHPAELGSVTARLSISGDKLLVELQVETVEARQKLNADGEAMTRALRALGYEVDRVTVQQMPSGANANTGGGTSGREPGFHPTAGEGRQGGGARGEGDGRSERHGAGGRGEEHRDADAGRGLYI</sequence>
<gene>
    <name evidence="3" type="ORF">N5A92_21330</name>
</gene>
<keyword evidence="3" id="KW-0282">Flagellum</keyword>
<keyword evidence="4" id="KW-1185">Reference proteome</keyword>
<feature type="compositionally biased region" description="Polar residues" evidence="1">
    <location>
        <begin position="137"/>
        <end position="147"/>
    </location>
</feature>
<dbReference type="EMBL" id="JAOCZP010000008">
    <property type="protein sequence ID" value="MCT7377565.1"/>
    <property type="molecule type" value="Genomic_DNA"/>
</dbReference>